<dbReference type="Proteomes" id="UP000663827">
    <property type="component" value="Unassembled WGS sequence"/>
</dbReference>
<feature type="compositionally biased region" description="Polar residues" evidence="1">
    <location>
        <begin position="190"/>
        <end position="200"/>
    </location>
</feature>
<feature type="region of interest" description="Disordered" evidence="1">
    <location>
        <begin position="120"/>
        <end position="200"/>
    </location>
</feature>
<feature type="compositionally biased region" description="Basic and acidic residues" evidence="1">
    <location>
        <begin position="41"/>
        <end position="53"/>
    </location>
</feature>
<dbReference type="EMBL" id="CAJNJQ010002679">
    <property type="protein sequence ID" value="CAE7182436.1"/>
    <property type="molecule type" value="Genomic_DNA"/>
</dbReference>
<feature type="region of interest" description="Disordered" evidence="1">
    <location>
        <begin position="1"/>
        <end position="108"/>
    </location>
</feature>
<evidence type="ECO:0000256" key="1">
    <source>
        <dbReference type="SAM" id="MobiDB-lite"/>
    </source>
</evidence>
<accession>A0A8H3HR04</accession>
<organism evidence="2 3">
    <name type="scientific">Rhizoctonia solani</name>
    <dbReference type="NCBI Taxonomy" id="456999"/>
    <lineage>
        <taxon>Eukaryota</taxon>
        <taxon>Fungi</taxon>
        <taxon>Dikarya</taxon>
        <taxon>Basidiomycota</taxon>
        <taxon>Agaricomycotina</taxon>
        <taxon>Agaricomycetes</taxon>
        <taxon>Cantharellales</taxon>
        <taxon>Ceratobasidiaceae</taxon>
        <taxon>Rhizoctonia</taxon>
    </lineage>
</organism>
<comment type="caution">
    <text evidence="2">The sequence shown here is derived from an EMBL/GenBank/DDBJ whole genome shotgun (WGS) entry which is preliminary data.</text>
</comment>
<name>A0A8H3HR04_9AGAM</name>
<gene>
    <name evidence="2" type="ORF">RDB_LOCUS118414</name>
</gene>
<reference evidence="2" key="1">
    <citation type="submission" date="2021-01" db="EMBL/GenBank/DDBJ databases">
        <authorList>
            <person name="Kaushik A."/>
        </authorList>
    </citation>
    <scope>NUCLEOTIDE SEQUENCE</scope>
    <source>
        <strain evidence="2">AG5</strain>
    </source>
</reference>
<feature type="compositionally biased region" description="Low complexity" evidence="1">
    <location>
        <begin position="132"/>
        <end position="147"/>
    </location>
</feature>
<proteinExistence type="predicted"/>
<sequence>MQHSAHLIVEKKSAEPGPYASTPLRKSLKGSCLDKPVVELNPKDSTRLKDEPGGLRVGDPPSSGVCNTQPSNPKPLPLSFRDAARAGISRVEAPASAPKEVKRPVSNPVTPLQIERGWQVVVRNGKPRRNTYSETSSVTSSQSYQSSDRNFPLARPVPVKRNSSASSGNPQPPARRRSVKKPPGRAPPEETNSWSEVTPCSSPIDDLKREILEIWWQILGFTRQRGPLRKGEFIRALEAFGFTTRNKDGAQVSYKPPPNFESTQGLTVHFPHRVNIEHTELKNKASTIKKQYPSMVCMLEQRYRALRLQA</sequence>
<evidence type="ECO:0000313" key="2">
    <source>
        <dbReference type="EMBL" id="CAE7182436.1"/>
    </source>
</evidence>
<evidence type="ECO:0000313" key="3">
    <source>
        <dbReference type="Proteomes" id="UP000663827"/>
    </source>
</evidence>
<dbReference type="AlphaFoldDB" id="A0A8H3HR04"/>
<feature type="compositionally biased region" description="Basic residues" evidence="1">
    <location>
        <begin position="174"/>
        <end position="183"/>
    </location>
</feature>
<protein>
    <submittedName>
        <fullName evidence="2">Uncharacterized protein</fullName>
    </submittedName>
</protein>